<evidence type="ECO:0000256" key="1">
    <source>
        <dbReference type="SAM" id="SignalP"/>
    </source>
</evidence>
<accession>A0A409YG73</accession>
<comment type="caution">
    <text evidence="2">The sequence shown here is derived from an EMBL/GenBank/DDBJ whole genome shotgun (WGS) entry which is preliminary data.</text>
</comment>
<dbReference type="InParanoid" id="A0A409YG73"/>
<dbReference type="EMBL" id="NHTK01001196">
    <property type="protein sequence ID" value="PPR01988.1"/>
    <property type="molecule type" value="Genomic_DNA"/>
</dbReference>
<keyword evidence="3" id="KW-1185">Reference proteome</keyword>
<dbReference type="OrthoDB" id="3061131at2759"/>
<evidence type="ECO:0000313" key="2">
    <source>
        <dbReference type="EMBL" id="PPR01988.1"/>
    </source>
</evidence>
<proteinExistence type="predicted"/>
<feature type="chain" id="PRO_5019442077" evidence="1">
    <location>
        <begin position="26"/>
        <end position="238"/>
    </location>
</feature>
<sequence length="238" mass="25161">MTFKSFVLSSGIAAVLLSLTFQTHAGLVTVLNVQPPYPTKTEPDGSVITAPVSPNGMSVRFDGTTIISAIGPASESGLTKYEVKYIQSDIVVYRPETTQTLTHALQTATMIVEQGSGSNYHKYADPIVSRLSNSGDPDSSEYWIIDGIDYDCVLDDEKKTGVCTGVNLMADRRQTVSGTQTIDVIATRTQPTTFTGTAYPVATLETSGGVRGYGLGNVSVQSLMAVCAAAMLGAFVAL</sequence>
<evidence type="ECO:0000313" key="3">
    <source>
        <dbReference type="Proteomes" id="UP000284842"/>
    </source>
</evidence>
<dbReference type="AlphaFoldDB" id="A0A409YG73"/>
<keyword evidence="1" id="KW-0732">Signal</keyword>
<feature type="signal peptide" evidence="1">
    <location>
        <begin position="1"/>
        <end position="25"/>
    </location>
</feature>
<name>A0A409YG73_9AGAR</name>
<organism evidence="2 3">
    <name type="scientific">Panaeolus cyanescens</name>
    <dbReference type="NCBI Taxonomy" id="181874"/>
    <lineage>
        <taxon>Eukaryota</taxon>
        <taxon>Fungi</taxon>
        <taxon>Dikarya</taxon>
        <taxon>Basidiomycota</taxon>
        <taxon>Agaricomycotina</taxon>
        <taxon>Agaricomycetes</taxon>
        <taxon>Agaricomycetidae</taxon>
        <taxon>Agaricales</taxon>
        <taxon>Agaricineae</taxon>
        <taxon>Galeropsidaceae</taxon>
        <taxon>Panaeolus</taxon>
    </lineage>
</organism>
<dbReference type="Proteomes" id="UP000284842">
    <property type="component" value="Unassembled WGS sequence"/>
</dbReference>
<gene>
    <name evidence="2" type="ORF">CVT24_011115</name>
</gene>
<protein>
    <submittedName>
        <fullName evidence="2">Uncharacterized protein</fullName>
    </submittedName>
</protein>
<reference evidence="2 3" key="1">
    <citation type="journal article" date="2018" name="Evol. Lett.">
        <title>Horizontal gene cluster transfer increased hallucinogenic mushroom diversity.</title>
        <authorList>
            <person name="Reynolds H.T."/>
            <person name="Vijayakumar V."/>
            <person name="Gluck-Thaler E."/>
            <person name="Korotkin H.B."/>
            <person name="Matheny P.B."/>
            <person name="Slot J.C."/>
        </authorList>
    </citation>
    <scope>NUCLEOTIDE SEQUENCE [LARGE SCALE GENOMIC DNA]</scope>
    <source>
        <strain evidence="2 3">2629</strain>
    </source>
</reference>